<keyword evidence="3" id="KW-1185">Reference proteome</keyword>
<evidence type="ECO:0000313" key="3">
    <source>
        <dbReference type="Proteomes" id="UP000253083"/>
    </source>
</evidence>
<name>A0A395JGP9_9GAMM</name>
<evidence type="ECO:0000256" key="1">
    <source>
        <dbReference type="SAM" id="SignalP"/>
    </source>
</evidence>
<sequence length="135" mass="15049">MNIAAFITLLFISSFAWASDTPCNISTEKGFTEHLGNQNFDLEKIIEPNGNYSFSLTVDNHLDSLPIENIGLVRHVDGKVVLGASLEMHRSKESVVTHVVGIPREAVTSYKFYISYSEQLKNCPNVKSFYVSFGT</sequence>
<feature type="signal peptide" evidence="1">
    <location>
        <begin position="1"/>
        <end position="18"/>
    </location>
</feature>
<organism evidence="2 3">
    <name type="scientific">Arenicella xantha</name>
    <dbReference type="NCBI Taxonomy" id="644221"/>
    <lineage>
        <taxon>Bacteria</taxon>
        <taxon>Pseudomonadati</taxon>
        <taxon>Pseudomonadota</taxon>
        <taxon>Gammaproteobacteria</taxon>
        <taxon>Arenicellales</taxon>
        <taxon>Arenicellaceae</taxon>
        <taxon>Arenicella</taxon>
    </lineage>
</organism>
<dbReference type="Proteomes" id="UP000253083">
    <property type="component" value="Unassembled WGS sequence"/>
</dbReference>
<reference evidence="2 3" key="1">
    <citation type="submission" date="2018-06" db="EMBL/GenBank/DDBJ databases">
        <title>Genomic Encyclopedia of Type Strains, Phase IV (KMG-IV): sequencing the most valuable type-strain genomes for metagenomic binning, comparative biology and taxonomic classification.</title>
        <authorList>
            <person name="Goeker M."/>
        </authorList>
    </citation>
    <scope>NUCLEOTIDE SEQUENCE [LARGE SCALE GENOMIC DNA]</scope>
    <source>
        <strain evidence="2 3">DSM 24032</strain>
    </source>
</reference>
<gene>
    <name evidence="2" type="ORF">DFR28_1203</name>
</gene>
<dbReference type="RefSeq" id="WP_113956066.1">
    <property type="nucleotide sequence ID" value="NZ_QNRT01000020.1"/>
</dbReference>
<proteinExistence type="predicted"/>
<evidence type="ECO:0000313" key="2">
    <source>
        <dbReference type="EMBL" id="RBP45003.1"/>
    </source>
</evidence>
<dbReference type="AlphaFoldDB" id="A0A395JGP9"/>
<feature type="chain" id="PRO_5017426845" evidence="1">
    <location>
        <begin position="19"/>
        <end position="135"/>
    </location>
</feature>
<comment type="caution">
    <text evidence="2">The sequence shown here is derived from an EMBL/GenBank/DDBJ whole genome shotgun (WGS) entry which is preliminary data.</text>
</comment>
<accession>A0A395JGP9</accession>
<keyword evidence="1" id="KW-0732">Signal</keyword>
<protein>
    <submittedName>
        <fullName evidence="2">Uncharacterized protein</fullName>
    </submittedName>
</protein>
<dbReference type="InParanoid" id="A0A395JGP9"/>
<dbReference type="EMBL" id="QNRT01000020">
    <property type="protein sequence ID" value="RBP45003.1"/>
    <property type="molecule type" value="Genomic_DNA"/>
</dbReference>